<dbReference type="HAMAP" id="MF_01161">
    <property type="entry name" value="tRNA_Ile_lys_synt"/>
    <property type="match status" value="1"/>
</dbReference>
<evidence type="ECO:0000259" key="7">
    <source>
        <dbReference type="Pfam" id="PF01171"/>
    </source>
</evidence>
<proteinExistence type="inferred from homology"/>
<keyword evidence="1 6" id="KW-0436">Ligase</keyword>
<dbReference type="GO" id="GO:0032267">
    <property type="term" value="F:tRNA(Ile)-lysidine synthase activity"/>
    <property type="evidence" value="ECO:0007669"/>
    <property type="project" value="UniProtKB-EC"/>
</dbReference>
<dbReference type="NCBIfam" id="TIGR02432">
    <property type="entry name" value="lysidine_TilS_N"/>
    <property type="match status" value="1"/>
</dbReference>
<sequence length="556" mass="64611">MKNKLDCLKLINFIEKSNLFITNQIQSKKILIAFSGGQDSSSLLTIFYILSQKWGFELGAVYCNHCWNHSTQTSFAIFKNLKRFEIPFYFIEAPNSQAVKPEQKARDWRYSCFQSILKSENYDFLLTGHSLSDCSETVLFNLVRGSGLKGLCSLKESQVFSDFDNPFAFKKTRFFIDSCPRGFTKAIRSPPQKNFYKKTPSIIKPDPPQLFLTLGGATEVPEPSFGSKTLYPQRPQAKTFVIDYFISKFIKICFGLVLRCSGKYESFTGFKKKYKSEPGNLFSQRCLSSKVWTKDQTTSTDLLLRKSSGRFVRTTYAKGPHTMAGSVGSFLNHNPVFGPEGHLNKAMVLPSVFLIQNSEGISKTFSYKQLIYVNQERFLFNSYRRLLKNFQKLDQTNSLITCFEMHSMESTLRRKKNFFLNGNIQKLIRKKKKEKTDGNQNLLTPVLLPQRRGFYDKRLTNLKEGQWVVKRPLIRITRESLYDFSNQLKIPINYDKSNKDLNITRNYIRKLIIPLLKKLNPRVEENLFKFSRILEFYYEYIGDLKCPANRFDIFKP</sequence>
<dbReference type="InterPro" id="IPR012094">
    <property type="entry name" value="tRNA_Ile_lys_synt"/>
</dbReference>
<name>A0A1W6EGC7_SARMC</name>
<keyword evidence="4 6" id="KW-0067">ATP-binding</keyword>
<comment type="catalytic activity">
    <reaction evidence="5 6">
        <text>cytidine(34) in tRNA(Ile2) + L-lysine + ATP = lysidine(34) in tRNA(Ile2) + AMP + diphosphate + H(+)</text>
        <dbReference type="Rhea" id="RHEA:43744"/>
        <dbReference type="Rhea" id="RHEA-COMP:10625"/>
        <dbReference type="Rhea" id="RHEA-COMP:10670"/>
        <dbReference type="ChEBI" id="CHEBI:15378"/>
        <dbReference type="ChEBI" id="CHEBI:30616"/>
        <dbReference type="ChEBI" id="CHEBI:32551"/>
        <dbReference type="ChEBI" id="CHEBI:33019"/>
        <dbReference type="ChEBI" id="CHEBI:82748"/>
        <dbReference type="ChEBI" id="CHEBI:83665"/>
        <dbReference type="ChEBI" id="CHEBI:456215"/>
        <dbReference type="EC" id="6.3.4.19"/>
    </reaction>
</comment>
<keyword evidence="8" id="KW-0934">Plastid</keyword>
<geneLocation type="chloroplast" evidence="8"/>
<feature type="domain" description="tRNA(Ile)-lysidine/2-thiocytidine synthase N-terminal" evidence="7">
    <location>
        <begin position="29"/>
        <end position="161"/>
    </location>
</feature>
<dbReference type="InterPro" id="IPR012795">
    <property type="entry name" value="tRNA_Ile_lys_synt_N"/>
</dbReference>
<dbReference type="EC" id="6.3.4.19" evidence="6"/>
<keyword evidence="3 6" id="KW-0547">Nucleotide-binding</keyword>
<gene>
    <name evidence="6 8" type="primary">tilS</name>
</gene>
<keyword evidence="2 6" id="KW-0819">tRNA processing</keyword>
<accession>A0A1W6EGC7</accession>
<organism evidence="8">
    <name type="scientific">Sarcinofilum mucosum</name>
    <name type="common">Green alga</name>
    <name type="synonym">Pseudoschizomeris mucosa</name>
    <dbReference type="NCBI Taxonomy" id="141643"/>
    <lineage>
        <taxon>Eukaryota</taxon>
        <taxon>Viridiplantae</taxon>
        <taxon>Chlorophyta</taxon>
        <taxon>core chlorophytes</taxon>
        <taxon>Ulvophyceae</taxon>
        <taxon>OUU clade</taxon>
        <taxon>Ulotrichales</taxon>
        <taxon>Sarcinofilaceae</taxon>
        <taxon>Sarcinofilum</taxon>
    </lineage>
</organism>
<dbReference type="CDD" id="cd01992">
    <property type="entry name" value="TilS_N"/>
    <property type="match status" value="1"/>
</dbReference>
<dbReference type="Gene3D" id="3.40.50.620">
    <property type="entry name" value="HUPs"/>
    <property type="match status" value="2"/>
</dbReference>
<comment type="domain">
    <text evidence="6">The N-terminal region contains the highly conserved SGGXDS motif, predicted to be a P-loop motif involved in ATP binding.</text>
</comment>
<protein>
    <recommendedName>
        <fullName evidence="6">tRNA(Ile)-lysidine synthase, chloroplastic</fullName>
        <ecNumber evidence="6">6.3.4.19</ecNumber>
    </recommendedName>
    <alternativeName>
        <fullName evidence="6">tRNA(Ile)-2-lysyl-cytidine synthase</fullName>
    </alternativeName>
    <alternativeName>
        <fullName evidence="6">tRNA(Ile)-lysidine synthetase</fullName>
    </alternativeName>
</protein>
<evidence type="ECO:0000313" key="8">
    <source>
        <dbReference type="EMBL" id="ARK14448.1"/>
    </source>
</evidence>
<comment type="similarity">
    <text evidence="6">Belongs to the tRNA(Ile)-lysidine synthase family.</text>
</comment>
<reference evidence="8" key="1">
    <citation type="journal article" date="2017" name="Sci. Rep.">
        <title>Divergent copies of the large inverted repeat in the chloroplast genomes of ulvophycean green algae.</title>
        <authorList>
            <person name="Turmel M."/>
            <person name="Otis C."/>
            <person name="Lemieux C."/>
        </authorList>
    </citation>
    <scope>NUCLEOTIDE SEQUENCE</scope>
</reference>
<comment type="function">
    <text evidence="6">Ligates lysine onto the cytidine present at position 34 of the AUA codon-specific tRNA(Ile) that contains the anticodon CAU, in an ATP-dependent manner. Cytidine is converted to lysidine, thus changing the amino acid specificity of the tRNA from methionine to isoleucine.</text>
</comment>
<dbReference type="RefSeq" id="YP_009367397.1">
    <property type="nucleotide sequence ID" value="NC_034709.1"/>
</dbReference>
<feature type="binding site" evidence="6">
    <location>
        <begin position="35"/>
        <end position="40"/>
    </location>
    <ligand>
        <name>ATP</name>
        <dbReference type="ChEBI" id="CHEBI:30616"/>
    </ligand>
</feature>
<dbReference type="AlphaFoldDB" id="A0A1W6EGC7"/>
<evidence type="ECO:0000256" key="1">
    <source>
        <dbReference type="ARBA" id="ARBA00022598"/>
    </source>
</evidence>
<feature type="domain" description="tRNA(Ile)-lysidine/2-thiocytidine synthase N-terminal" evidence="7">
    <location>
        <begin position="466"/>
        <end position="510"/>
    </location>
</feature>
<evidence type="ECO:0000256" key="6">
    <source>
        <dbReference type="HAMAP-Rule" id="MF_01161"/>
    </source>
</evidence>
<comment type="subcellular location">
    <subcellularLocation>
        <location evidence="6">Plastid</location>
        <location evidence="6">Chloroplast</location>
    </subcellularLocation>
</comment>
<evidence type="ECO:0000256" key="5">
    <source>
        <dbReference type="ARBA" id="ARBA00048539"/>
    </source>
</evidence>
<dbReference type="PANTHER" id="PTHR43033:SF1">
    <property type="entry name" value="TRNA(ILE)-LYSIDINE SYNTHASE-RELATED"/>
    <property type="match status" value="1"/>
</dbReference>
<evidence type="ECO:0000256" key="3">
    <source>
        <dbReference type="ARBA" id="ARBA00022741"/>
    </source>
</evidence>
<dbReference type="InterPro" id="IPR014729">
    <property type="entry name" value="Rossmann-like_a/b/a_fold"/>
</dbReference>
<dbReference type="GO" id="GO:0006400">
    <property type="term" value="P:tRNA modification"/>
    <property type="evidence" value="ECO:0007669"/>
    <property type="project" value="UniProtKB-UniRule"/>
</dbReference>
<dbReference type="GeneID" id="32884128"/>
<dbReference type="InterPro" id="IPR011063">
    <property type="entry name" value="TilS/TtcA_N"/>
</dbReference>
<dbReference type="PANTHER" id="PTHR43033">
    <property type="entry name" value="TRNA(ILE)-LYSIDINE SYNTHASE-RELATED"/>
    <property type="match status" value="1"/>
</dbReference>
<dbReference type="GO" id="GO:0005524">
    <property type="term" value="F:ATP binding"/>
    <property type="evidence" value="ECO:0007669"/>
    <property type="project" value="UniProtKB-UniRule"/>
</dbReference>
<evidence type="ECO:0000256" key="2">
    <source>
        <dbReference type="ARBA" id="ARBA00022694"/>
    </source>
</evidence>
<keyword evidence="8" id="KW-0150">Chloroplast</keyword>
<dbReference type="GO" id="GO:0009507">
    <property type="term" value="C:chloroplast"/>
    <property type="evidence" value="ECO:0007669"/>
    <property type="project" value="UniProtKB-SubCell"/>
</dbReference>
<dbReference type="EMBL" id="KY407656">
    <property type="protein sequence ID" value="ARK14448.1"/>
    <property type="molecule type" value="Genomic_DNA"/>
</dbReference>
<dbReference type="SUPFAM" id="SSF52402">
    <property type="entry name" value="Adenine nucleotide alpha hydrolases-like"/>
    <property type="match status" value="2"/>
</dbReference>
<dbReference type="Pfam" id="PF01171">
    <property type="entry name" value="ATP_bind_3"/>
    <property type="match status" value="2"/>
</dbReference>
<evidence type="ECO:0000256" key="4">
    <source>
        <dbReference type="ARBA" id="ARBA00022840"/>
    </source>
</evidence>